<evidence type="ECO:0000313" key="5">
    <source>
        <dbReference type="EMBL" id="KAF8730409.1"/>
    </source>
</evidence>
<dbReference type="PROSITE" id="PS50011">
    <property type="entry name" value="PROTEIN_KINASE_DOM"/>
    <property type="match status" value="1"/>
</dbReference>
<sequence length="333" mass="35845">MCWCHDDDELLLVYELMPNDSLDTDLYNNPDNVLTLYTNPDNVLTYGIALDVGAALPIRGRPAARGAPRHQAEQRHAGHVVHGQTRRLRPHEAHLDDGHRSHTTGIAGSGTMGYMDPECMLAGRASVEADVYSFGVLLVEVTCGRRPAVHVAIGDEDEEEECFVHLVQWVWDAYGGGTILDAADARLAGEFDAREMAFTMLVGLCLRSTIRQAVNVLWFEAPPPILPAKMPVATYGAAAAGRYCCHGSDDGNVGHYPSTSELVLVPAPHCHFLSGRSSLMATERAGGGRLIDRDALTPGTCMPGATSFCLPVVVGVRATGRYGEALLRPSTKG</sequence>
<feature type="domain" description="Protein kinase" evidence="4">
    <location>
        <begin position="1"/>
        <end position="219"/>
    </location>
</feature>
<keyword evidence="2" id="KW-0067">ATP-binding</keyword>
<evidence type="ECO:0000256" key="2">
    <source>
        <dbReference type="ARBA" id="ARBA00022840"/>
    </source>
</evidence>
<dbReference type="GO" id="GO:0005524">
    <property type="term" value="F:ATP binding"/>
    <property type="evidence" value="ECO:0007669"/>
    <property type="project" value="UniProtKB-KW"/>
</dbReference>
<accession>A0A835F6V3</accession>
<dbReference type="InterPro" id="IPR001245">
    <property type="entry name" value="Ser-Thr/Tyr_kinase_cat_dom"/>
</dbReference>
<dbReference type="PANTHER" id="PTHR27007">
    <property type="match status" value="1"/>
</dbReference>
<dbReference type="OrthoDB" id="543442at2759"/>
<dbReference type="Pfam" id="PF07714">
    <property type="entry name" value="PK_Tyr_Ser-Thr"/>
    <property type="match status" value="1"/>
</dbReference>
<evidence type="ECO:0000313" key="6">
    <source>
        <dbReference type="Proteomes" id="UP000636709"/>
    </source>
</evidence>
<protein>
    <recommendedName>
        <fullName evidence="4">Protein kinase domain-containing protein</fullName>
    </recommendedName>
</protein>
<keyword evidence="1" id="KW-0547">Nucleotide-binding</keyword>
<dbReference type="InterPro" id="IPR000719">
    <property type="entry name" value="Prot_kinase_dom"/>
</dbReference>
<dbReference type="GO" id="GO:0051707">
    <property type="term" value="P:response to other organism"/>
    <property type="evidence" value="ECO:0007669"/>
    <property type="project" value="UniProtKB-ARBA"/>
</dbReference>
<dbReference type="Proteomes" id="UP000636709">
    <property type="component" value="Unassembled WGS sequence"/>
</dbReference>
<dbReference type="InterPro" id="IPR011009">
    <property type="entry name" value="Kinase-like_dom_sf"/>
</dbReference>
<name>A0A835F6V3_9POAL</name>
<reference evidence="5" key="1">
    <citation type="submission" date="2020-07" db="EMBL/GenBank/DDBJ databases">
        <title>Genome sequence and genetic diversity analysis of an under-domesticated orphan crop, white fonio (Digitaria exilis).</title>
        <authorList>
            <person name="Bennetzen J.L."/>
            <person name="Chen S."/>
            <person name="Ma X."/>
            <person name="Wang X."/>
            <person name="Yssel A.E.J."/>
            <person name="Chaluvadi S.R."/>
            <person name="Johnson M."/>
            <person name="Gangashetty P."/>
            <person name="Hamidou F."/>
            <person name="Sanogo M.D."/>
            <person name="Zwaenepoel A."/>
            <person name="Wallace J."/>
            <person name="Van De Peer Y."/>
            <person name="Van Deynze A."/>
        </authorList>
    </citation>
    <scope>NUCLEOTIDE SEQUENCE</scope>
    <source>
        <tissue evidence="5">Leaves</tissue>
    </source>
</reference>
<dbReference type="Gene3D" id="1.10.510.10">
    <property type="entry name" value="Transferase(Phosphotransferase) domain 1"/>
    <property type="match status" value="1"/>
</dbReference>
<keyword evidence="6" id="KW-1185">Reference proteome</keyword>
<dbReference type="AlphaFoldDB" id="A0A835F6V3"/>
<dbReference type="SUPFAM" id="SSF56112">
    <property type="entry name" value="Protein kinase-like (PK-like)"/>
    <property type="match status" value="1"/>
</dbReference>
<dbReference type="InterPro" id="IPR050528">
    <property type="entry name" value="L-type_Lectin-RKs"/>
</dbReference>
<dbReference type="GO" id="GO:0004672">
    <property type="term" value="F:protein kinase activity"/>
    <property type="evidence" value="ECO:0007669"/>
    <property type="project" value="InterPro"/>
</dbReference>
<evidence type="ECO:0000256" key="1">
    <source>
        <dbReference type="ARBA" id="ARBA00022741"/>
    </source>
</evidence>
<evidence type="ECO:0000259" key="4">
    <source>
        <dbReference type="PROSITE" id="PS50011"/>
    </source>
</evidence>
<feature type="region of interest" description="Disordered" evidence="3">
    <location>
        <begin position="67"/>
        <end position="87"/>
    </location>
</feature>
<evidence type="ECO:0000256" key="3">
    <source>
        <dbReference type="SAM" id="MobiDB-lite"/>
    </source>
</evidence>
<gene>
    <name evidence="5" type="ORF">HU200_016986</name>
</gene>
<organism evidence="5 6">
    <name type="scientific">Digitaria exilis</name>
    <dbReference type="NCBI Taxonomy" id="1010633"/>
    <lineage>
        <taxon>Eukaryota</taxon>
        <taxon>Viridiplantae</taxon>
        <taxon>Streptophyta</taxon>
        <taxon>Embryophyta</taxon>
        <taxon>Tracheophyta</taxon>
        <taxon>Spermatophyta</taxon>
        <taxon>Magnoliopsida</taxon>
        <taxon>Liliopsida</taxon>
        <taxon>Poales</taxon>
        <taxon>Poaceae</taxon>
        <taxon>PACMAD clade</taxon>
        <taxon>Panicoideae</taxon>
        <taxon>Panicodae</taxon>
        <taxon>Paniceae</taxon>
        <taxon>Anthephorinae</taxon>
        <taxon>Digitaria</taxon>
    </lineage>
</organism>
<proteinExistence type="predicted"/>
<dbReference type="EMBL" id="JACEFO010001617">
    <property type="protein sequence ID" value="KAF8730409.1"/>
    <property type="molecule type" value="Genomic_DNA"/>
</dbReference>
<comment type="caution">
    <text evidence="5">The sequence shown here is derived from an EMBL/GenBank/DDBJ whole genome shotgun (WGS) entry which is preliminary data.</text>
</comment>